<dbReference type="Proteomes" id="UP000600365">
    <property type="component" value="Unassembled WGS sequence"/>
</dbReference>
<dbReference type="EMBL" id="BMMM01000030">
    <property type="protein sequence ID" value="GGN94361.1"/>
    <property type="molecule type" value="Genomic_DNA"/>
</dbReference>
<evidence type="ECO:0000256" key="1">
    <source>
        <dbReference type="SAM" id="MobiDB-lite"/>
    </source>
</evidence>
<reference evidence="2 3" key="1">
    <citation type="journal article" date="2014" name="Int. J. Syst. Evol. Microbiol.">
        <title>Complete genome sequence of Corynebacterium casei LMG S-19264T (=DSM 44701T), isolated from a smear-ripened cheese.</title>
        <authorList>
            <consortium name="US DOE Joint Genome Institute (JGI-PGF)"/>
            <person name="Walter F."/>
            <person name="Albersmeier A."/>
            <person name="Kalinowski J."/>
            <person name="Ruckert C."/>
        </authorList>
    </citation>
    <scope>NUCLEOTIDE SEQUENCE [LARGE SCALE GENOMIC DNA]</scope>
    <source>
        <strain evidence="2 3">CGMCC 4.7111</strain>
    </source>
</reference>
<dbReference type="AlphaFoldDB" id="A0A917YGM5"/>
<organism evidence="2 3">
    <name type="scientific">Streptomyces albiflavescens</name>
    <dbReference type="NCBI Taxonomy" id="1623582"/>
    <lineage>
        <taxon>Bacteria</taxon>
        <taxon>Bacillati</taxon>
        <taxon>Actinomycetota</taxon>
        <taxon>Actinomycetes</taxon>
        <taxon>Kitasatosporales</taxon>
        <taxon>Streptomycetaceae</taxon>
        <taxon>Streptomyces</taxon>
    </lineage>
</organism>
<evidence type="ECO:0000313" key="2">
    <source>
        <dbReference type="EMBL" id="GGN94361.1"/>
    </source>
</evidence>
<comment type="caution">
    <text evidence="2">The sequence shown here is derived from an EMBL/GenBank/DDBJ whole genome shotgun (WGS) entry which is preliminary data.</text>
</comment>
<gene>
    <name evidence="2" type="ORF">GCM10011579_093770</name>
</gene>
<keyword evidence="3" id="KW-1185">Reference proteome</keyword>
<feature type="region of interest" description="Disordered" evidence="1">
    <location>
        <begin position="1"/>
        <end position="24"/>
    </location>
</feature>
<sequence length="74" mass="8201">MALETTLRDPIQLTDPLSGDPEPTPGCDVCAALVKQWKSARNAKSLEYGLSRASDLIVELRRHQDTPGQKKARR</sequence>
<accession>A0A917YGM5</accession>
<protein>
    <submittedName>
        <fullName evidence="2">Uncharacterized protein</fullName>
    </submittedName>
</protein>
<name>A0A917YGM5_9ACTN</name>
<proteinExistence type="predicted"/>
<evidence type="ECO:0000313" key="3">
    <source>
        <dbReference type="Proteomes" id="UP000600365"/>
    </source>
</evidence>